<reference evidence="2" key="1">
    <citation type="submission" date="2023-08" db="EMBL/GenBank/DDBJ databases">
        <title>Chromosome-level Genome Assembly of mud carp (Cirrhinus molitorella).</title>
        <authorList>
            <person name="Liu H."/>
        </authorList>
    </citation>
    <scope>NUCLEOTIDE SEQUENCE</scope>
    <source>
        <strain evidence="2">Prfri</strain>
        <tissue evidence="2">Muscle</tissue>
    </source>
</reference>
<proteinExistence type="predicted"/>
<protein>
    <submittedName>
        <fullName evidence="2">Uncharacterized protein</fullName>
    </submittedName>
</protein>
<name>A0AA88PJ49_9TELE</name>
<evidence type="ECO:0000313" key="2">
    <source>
        <dbReference type="EMBL" id="KAK2876115.1"/>
    </source>
</evidence>
<accession>A0AA88PJ49</accession>
<evidence type="ECO:0000256" key="1">
    <source>
        <dbReference type="SAM" id="MobiDB-lite"/>
    </source>
</evidence>
<sequence>MGIGDAVPCSTCMHKQSLTRKQCRGRGGPIWARVSGLRICSRPMKVREKEEGAEKEGRKLKLTVGSSSPWHFSYATAAPSPASISHPDIYVQPGRPVARERAGGGEGGQSPRLKQNRGRQKSQSPVEQSELQKRKQVKQKVIQFETQITFLDLKSSDMLNTPFPLEIWLLTLVDASAVRQLRAVGVWTGNADRARNTSIWSPIPLSFSGFISPSQRNAIHPQLFLTSVASPLGFQRDTQRSAGKKRVLGSFFPLRFGVQRSPALIAPGQEQEEQDLELLRGRFWILLPLCSWSEEGHEQQVSAVGSDALKDIIERVTSDSLGLRGHA</sequence>
<comment type="caution">
    <text evidence="2">The sequence shown here is derived from an EMBL/GenBank/DDBJ whole genome shotgun (WGS) entry which is preliminary data.</text>
</comment>
<dbReference type="AlphaFoldDB" id="A0AA88PJ49"/>
<feature type="region of interest" description="Disordered" evidence="1">
    <location>
        <begin position="97"/>
        <end position="132"/>
    </location>
</feature>
<keyword evidence="3" id="KW-1185">Reference proteome</keyword>
<organism evidence="2 3">
    <name type="scientific">Cirrhinus molitorella</name>
    <name type="common">mud carp</name>
    <dbReference type="NCBI Taxonomy" id="172907"/>
    <lineage>
        <taxon>Eukaryota</taxon>
        <taxon>Metazoa</taxon>
        <taxon>Chordata</taxon>
        <taxon>Craniata</taxon>
        <taxon>Vertebrata</taxon>
        <taxon>Euteleostomi</taxon>
        <taxon>Actinopterygii</taxon>
        <taxon>Neopterygii</taxon>
        <taxon>Teleostei</taxon>
        <taxon>Ostariophysi</taxon>
        <taxon>Cypriniformes</taxon>
        <taxon>Cyprinidae</taxon>
        <taxon>Labeoninae</taxon>
        <taxon>Labeonini</taxon>
        <taxon>Cirrhinus</taxon>
    </lineage>
</organism>
<gene>
    <name evidence="2" type="ORF">Q8A67_020211</name>
</gene>
<evidence type="ECO:0000313" key="3">
    <source>
        <dbReference type="Proteomes" id="UP001187343"/>
    </source>
</evidence>
<dbReference type="EMBL" id="JAUYZG010000020">
    <property type="protein sequence ID" value="KAK2876115.1"/>
    <property type="molecule type" value="Genomic_DNA"/>
</dbReference>
<dbReference type="Proteomes" id="UP001187343">
    <property type="component" value="Unassembled WGS sequence"/>
</dbReference>